<evidence type="ECO:0000313" key="2">
    <source>
        <dbReference type="EMBL" id="GMN56097.1"/>
    </source>
</evidence>
<name>A0AA88DH67_FICCA</name>
<sequence length="73" mass="8437">MGDSRRPRSERRLPRSRSRSRGRDGDLRSQGRNCDHEAEIPRSNPIYRNVDVEIPSRNSRETSSSWLGKMATP</sequence>
<dbReference type="Proteomes" id="UP001187192">
    <property type="component" value="Unassembled WGS sequence"/>
</dbReference>
<comment type="caution">
    <text evidence="2">The sequence shown here is derived from an EMBL/GenBank/DDBJ whole genome shotgun (WGS) entry which is preliminary data.</text>
</comment>
<reference evidence="2" key="1">
    <citation type="submission" date="2023-07" db="EMBL/GenBank/DDBJ databases">
        <title>draft genome sequence of fig (Ficus carica).</title>
        <authorList>
            <person name="Takahashi T."/>
            <person name="Nishimura K."/>
        </authorList>
    </citation>
    <scope>NUCLEOTIDE SEQUENCE</scope>
</reference>
<dbReference type="EMBL" id="BTGU01000061">
    <property type="protein sequence ID" value="GMN56097.1"/>
    <property type="molecule type" value="Genomic_DNA"/>
</dbReference>
<keyword evidence="3" id="KW-1185">Reference proteome</keyword>
<evidence type="ECO:0000256" key="1">
    <source>
        <dbReference type="SAM" id="MobiDB-lite"/>
    </source>
</evidence>
<gene>
    <name evidence="2" type="ORF">TIFTF001_025220</name>
</gene>
<protein>
    <submittedName>
        <fullName evidence="2">Uncharacterized protein</fullName>
    </submittedName>
</protein>
<feature type="compositionally biased region" description="Basic and acidic residues" evidence="1">
    <location>
        <begin position="1"/>
        <end position="13"/>
    </location>
</feature>
<proteinExistence type="predicted"/>
<feature type="compositionally biased region" description="Basic and acidic residues" evidence="1">
    <location>
        <begin position="21"/>
        <end position="40"/>
    </location>
</feature>
<dbReference type="AlphaFoldDB" id="A0AA88DH67"/>
<organism evidence="2 3">
    <name type="scientific">Ficus carica</name>
    <name type="common">Common fig</name>
    <dbReference type="NCBI Taxonomy" id="3494"/>
    <lineage>
        <taxon>Eukaryota</taxon>
        <taxon>Viridiplantae</taxon>
        <taxon>Streptophyta</taxon>
        <taxon>Embryophyta</taxon>
        <taxon>Tracheophyta</taxon>
        <taxon>Spermatophyta</taxon>
        <taxon>Magnoliopsida</taxon>
        <taxon>eudicotyledons</taxon>
        <taxon>Gunneridae</taxon>
        <taxon>Pentapetalae</taxon>
        <taxon>rosids</taxon>
        <taxon>fabids</taxon>
        <taxon>Rosales</taxon>
        <taxon>Moraceae</taxon>
        <taxon>Ficeae</taxon>
        <taxon>Ficus</taxon>
    </lineage>
</organism>
<feature type="region of interest" description="Disordered" evidence="1">
    <location>
        <begin position="1"/>
        <end position="73"/>
    </location>
</feature>
<accession>A0AA88DH67</accession>
<evidence type="ECO:0000313" key="3">
    <source>
        <dbReference type="Proteomes" id="UP001187192"/>
    </source>
</evidence>
<dbReference type="Gramene" id="FCD_00027428-RA">
    <property type="protein sequence ID" value="FCD_00027428-RA:cds"/>
    <property type="gene ID" value="FCD_00027428"/>
</dbReference>